<dbReference type="SUPFAM" id="SSF56719">
    <property type="entry name" value="Type II DNA topoisomerase"/>
    <property type="match status" value="1"/>
</dbReference>
<dbReference type="InterPro" id="IPR013758">
    <property type="entry name" value="Topo_IIA_A/C_ab"/>
</dbReference>
<evidence type="ECO:0000256" key="7">
    <source>
        <dbReference type="PROSITE-ProRule" id="PRU01384"/>
    </source>
</evidence>
<dbReference type="Gene3D" id="1.10.268.10">
    <property type="entry name" value="Topoisomerase, domain 3"/>
    <property type="match status" value="1"/>
</dbReference>
<dbReference type="PANTHER" id="PTHR43493">
    <property type="entry name" value="DNA GYRASE/TOPOISOMERASE SUBUNIT A"/>
    <property type="match status" value="1"/>
</dbReference>
<evidence type="ECO:0000256" key="2">
    <source>
        <dbReference type="ARBA" id="ARBA00008263"/>
    </source>
</evidence>
<feature type="coiled-coil region" evidence="8">
    <location>
        <begin position="104"/>
        <end position="131"/>
    </location>
</feature>
<dbReference type="GO" id="GO:0034335">
    <property type="term" value="F:DNA negative supercoiling activity"/>
    <property type="evidence" value="ECO:0007669"/>
    <property type="project" value="UniProtKB-ARBA"/>
</dbReference>
<evidence type="ECO:0000313" key="11">
    <source>
        <dbReference type="Proteomes" id="UP000010420"/>
    </source>
</evidence>
<dbReference type="GO" id="GO:0003677">
    <property type="term" value="F:DNA binding"/>
    <property type="evidence" value="ECO:0007669"/>
    <property type="project" value="UniProtKB-UniRule"/>
</dbReference>
<evidence type="ECO:0000256" key="4">
    <source>
        <dbReference type="ARBA" id="ARBA00023029"/>
    </source>
</evidence>
<keyword evidence="11" id="KW-1185">Reference proteome</keyword>
<dbReference type="PATRIC" id="fig|545697.3.peg.221"/>
<dbReference type="Gene3D" id="3.90.199.10">
    <property type="entry name" value="Topoisomerase II, domain 5"/>
    <property type="match status" value="1"/>
</dbReference>
<dbReference type="eggNOG" id="COG0188">
    <property type="taxonomic scope" value="Bacteria"/>
</dbReference>
<comment type="similarity">
    <text evidence="2">Belongs to the type II topoisomerase GyrA/ParC subunit family.</text>
</comment>
<evidence type="ECO:0000256" key="3">
    <source>
        <dbReference type="ARBA" id="ARBA00012895"/>
    </source>
</evidence>
<evidence type="ECO:0000256" key="8">
    <source>
        <dbReference type="SAM" id="Coils"/>
    </source>
</evidence>
<dbReference type="GO" id="GO:0009330">
    <property type="term" value="C:DNA topoisomerase type II (double strand cut, ATP-hydrolyzing) complex"/>
    <property type="evidence" value="ECO:0007669"/>
    <property type="project" value="TreeGrafter"/>
</dbReference>
<evidence type="ECO:0000256" key="1">
    <source>
        <dbReference type="ARBA" id="ARBA00000185"/>
    </source>
</evidence>
<dbReference type="Pfam" id="PF00521">
    <property type="entry name" value="DNA_topoisoIV"/>
    <property type="match status" value="1"/>
</dbReference>
<dbReference type="Proteomes" id="UP000010420">
    <property type="component" value="Unassembled WGS sequence"/>
</dbReference>
<keyword evidence="5 7" id="KW-0238">DNA-binding</keyword>
<comment type="catalytic activity">
    <reaction evidence="1">
        <text>ATP-dependent breakage, passage and rejoining of double-stranded DNA.</text>
        <dbReference type="EC" id="5.6.2.2"/>
    </reaction>
</comment>
<dbReference type="SUPFAM" id="SSF101904">
    <property type="entry name" value="GyrA/ParC C-terminal domain-like"/>
    <property type="match status" value="2"/>
</dbReference>
<keyword evidence="4" id="KW-0799">Topoisomerase</keyword>
<gene>
    <name evidence="10" type="ORF">HMPREF0216_00224</name>
</gene>
<dbReference type="HOGENOM" id="CLU_436612_0_0_9"/>
<feature type="domain" description="Topo IIA-type catalytic" evidence="9">
    <location>
        <begin position="1"/>
        <end position="168"/>
    </location>
</feature>
<dbReference type="PANTHER" id="PTHR43493:SF5">
    <property type="entry name" value="DNA GYRASE SUBUNIT A, CHLOROPLASTIC_MITOCHONDRIAL"/>
    <property type="match status" value="1"/>
</dbReference>
<organism evidence="10 11">
    <name type="scientific">Clostridium celatum DSM 1785</name>
    <dbReference type="NCBI Taxonomy" id="545697"/>
    <lineage>
        <taxon>Bacteria</taxon>
        <taxon>Bacillati</taxon>
        <taxon>Bacillota</taxon>
        <taxon>Clostridia</taxon>
        <taxon>Eubacteriales</taxon>
        <taxon>Clostridiaceae</taxon>
        <taxon>Clostridium</taxon>
    </lineage>
</organism>
<protein>
    <recommendedName>
        <fullName evidence="3">DNA topoisomerase (ATP-hydrolyzing)</fullName>
        <ecNumber evidence="3">5.6.2.2</ecNumber>
    </recommendedName>
</protein>
<dbReference type="EC" id="5.6.2.2" evidence="3"/>
<dbReference type="Pfam" id="PF03989">
    <property type="entry name" value="DNA_gyraseA_C"/>
    <property type="match status" value="7"/>
</dbReference>
<dbReference type="InterPro" id="IPR013760">
    <property type="entry name" value="Topo_IIA-like_dom_sf"/>
</dbReference>
<keyword evidence="8" id="KW-0175">Coiled coil</keyword>
<dbReference type="InterPro" id="IPR002205">
    <property type="entry name" value="Topo_IIA_dom_A"/>
</dbReference>
<evidence type="ECO:0000256" key="6">
    <source>
        <dbReference type="ARBA" id="ARBA00023235"/>
    </source>
</evidence>
<dbReference type="InterPro" id="IPR006691">
    <property type="entry name" value="GyrA/parC_rep"/>
</dbReference>
<evidence type="ECO:0000259" key="9">
    <source>
        <dbReference type="PROSITE" id="PS52040"/>
    </source>
</evidence>
<dbReference type="PROSITE" id="PS52040">
    <property type="entry name" value="TOPO_IIA"/>
    <property type="match status" value="1"/>
</dbReference>
<dbReference type="InterPro" id="IPR035516">
    <property type="entry name" value="Gyrase/topoIV_suA_C"/>
</dbReference>
<dbReference type="GO" id="GO:0006265">
    <property type="term" value="P:DNA topological change"/>
    <property type="evidence" value="ECO:0007669"/>
    <property type="project" value="InterPro"/>
</dbReference>
<name>L1QN82_9CLOT</name>
<keyword evidence="6 10" id="KW-0413">Isomerase</keyword>
<dbReference type="Gene3D" id="2.120.10.90">
    <property type="entry name" value="DNA gyrase/topoisomerase IV, subunit A, C-terminal"/>
    <property type="match status" value="2"/>
</dbReference>
<dbReference type="InterPro" id="IPR050220">
    <property type="entry name" value="Type_II_DNA_Topoisomerases"/>
</dbReference>
<evidence type="ECO:0000256" key="5">
    <source>
        <dbReference type="ARBA" id="ARBA00023125"/>
    </source>
</evidence>
<proteinExistence type="inferred from homology"/>
<reference evidence="10 11" key="1">
    <citation type="submission" date="2012-05" db="EMBL/GenBank/DDBJ databases">
        <authorList>
            <person name="Weinstock G."/>
            <person name="Sodergren E."/>
            <person name="Lobos E.A."/>
            <person name="Fulton L."/>
            <person name="Fulton R."/>
            <person name="Courtney L."/>
            <person name="Fronick C."/>
            <person name="O'Laughlin M."/>
            <person name="Godfrey J."/>
            <person name="Wilson R.M."/>
            <person name="Miner T."/>
            <person name="Farmer C."/>
            <person name="Delehaunty K."/>
            <person name="Cordes M."/>
            <person name="Minx P."/>
            <person name="Tomlinson C."/>
            <person name="Chen J."/>
            <person name="Wollam A."/>
            <person name="Pepin K.H."/>
            <person name="Bhonagiri V."/>
            <person name="Zhang X."/>
            <person name="Suruliraj S."/>
            <person name="Warren W."/>
            <person name="Mitreva M."/>
            <person name="Mardis E.R."/>
            <person name="Wilson R.K."/>
        </authorList>
    </citation>
    <scope>NUCLEOTIDE SEQUENCE [LARGE SCALE GENOMIC DNA]</scope>
    <source>
        <strain evidence="10 11">DSM 1785</strain>
    </source>
</reference>
<dbReference type="GO" id="GO:0005737">
    <property type="term" value="C:cytoplasm"/>
    <property type="evidence" value="ECO:0007669"/>
    <property type="project" value="TreeGrafter"/>
</dbReference>
<dbReference type="AlphaFoldDB" id="L1QN82"/>
<comment type="caution">
    <text evidence="7">Lacks conserved residue(s) required for the propagation of feature annotation.</text>
</comment>
<dbReference type="FunFam" id="1.10.268.10:FF:000001">
    <property type="entry name" value="DNA gyrase subunit A"/>
    <property type="match status" value="1"/>
</dbReference>
<evidence type="ECO:0000313" key="10">
    <source>
        <dbReference type="EMBL" id="EKY29459.1"/>
    </source>
</evidence>
<sequence length="626" mass="71778">MVALANGKPQTMGLKTIITHYVNHQKDIVTRRSIKELAIAEKRFHIVEGFIKAIDVLDEVIKTIRESKSKKDAGLNLIEKFGFTEIQAEAILELMLYRLTGLEIKVFQKEYAELEKTIKRLKKILSHESELLKVVKNELKEITDKYRNPRRTMIVEDDSEAKIDLEELIVVEEVMITLSKDGFIKRIPVRTYQRSNAKAEDIDYREGDELKYLIKSNTTENILLFTDKGNMYQTKGINIPEGKWKEKGERIDSIIKTLNLEEENIVEAISVQILDGRKSIQFITNKGIIKKSSLDKFQTNYSKIQALKLKEDEAVIDVILLEDEEKKDFLKVETKLGLKFSLELPILEDTPRNIMGTQLFNLIENDEVINVKYIDEYEFVTFSVGVTSKGTLKGFSRAKSSDRLKVNTDSASTLLLFTNRGNVYKVPTFLITNVMKEEVSLQNIIEGYSKKEKIVDVYSIKNFDENNLVYFFTKKGMIKKTSLKEYDGNYSMWQAYKFKYENDEVISVNIEVDNLNEILLISKKGMAIRFQGESVNTMGRVASGVTGISLKEDDEVISGKIIKRVSSESSEIAIDVDNSEGFVLSTKNREEKVVLIRDIRVQNRAGRGTNIMLVNFDDEITEIRFA</sequence>
<dbReference type="STRING" id="545697.HMPREF0216_00224"/>
<comment type="caution">
    <text evidence="10">The sequence shown here is derived from an EMBL/GenBank/DDBJ whole genome shotgun (WGS) entry which is preliminary data.</text>
</comment>
<accession>L1QN82</accession>
<dbReference type="EMBL" id="AMEZ01000008">
    <property type="protein sequence ID" value="EKY29459.1"/>
    <property type="molecule type" value="Genomic_DNA"/>
</dbReference>
<dbReference type="GO" id="GO:0005524">
    <property type="term" value="F:ATP binding"/>
    <property type="evidence" value="ECO:0007669"/>
    <property type="project" value="InterPro"/>
</dbReference>
<dbReference type="InterPro" id="IPR013757">
    <property type="entry name" value="Topo_IIA_A_a_sf"/>
</dbReference>